<dbReference type="SMART" id="SM00382">
    <property type="entry name" value="AAA"/>
    <property type="match status" value="1"/>
</dbReference>
<dbReference type="Gene3D" id="3.40.50.300">
    <property type="entry name" value="P-loop containing nucleotide triphosphate hydrolases"/>
    <property type="match status" value="1"/>
</dbReference>
<dbReference type="InterPro" id="IPR003959">
    <property type="entry name" value="ATPase_AAA_core"/>
</dbReference>
<feature type="domain" description="AAA+ ATPase" evidence="1">
    <location>
        <begin position="89"/>
        <end position="206"/>
    </location>
</feature>
<sequence>MTVKRKNAFDDGGGNNKTVFLKSGSVFKPSAKEDLDIHEKLPVGTYNVVQAPCGYQLSKIDNFEITGKIYGDLTQQSERILSTFSDRTTSTGVLLAGEKGSGKTLLTKHVAIQAAKQGIPTIVINSPYCGESFNSFLQLIEQPAVIIFDEYEKVYSAYGTQEKLLTLLDGVYPSKKLFLLTSNSRWGIDRHMLNRPGRLFYVINFHGLNLEFVKGYATENLIDKKQVEKVCVVAAVFEAFNLDMLKALVQEMNRYGESPGKSLKWLNVSPEFSSDRKYTIEWTGKDGKTVPLESEEWEGNPLKKEVALASNEKKITVDASNFSRFDIDTKSFVFTKDGNRLVVTPDKKVDFDWDMLGVANDEESGEEKKMEE</sequence>
<evidence type="ECO:0000313" key="2">
    <source>
        <dbReference type="EMBL" id="CAD8315608.1"/>
    </source>
</evidence>
<dbReference type="AlphaFoldDB" id="A0A7R9ZAY0"/>
<protein>
    <recommendedName>
        <fullName evidence="1">AAA+ ATPase domain-containing protein</fullName>
    </recommendedName>
</protein>
<dbReference type="InterPro" id="IPR027417">
    <property type="entry name" value="P-loop_NTPase"/>
</dbReference>
<evidence type="ECO:0000259" key="1">
    <source>
        <dbReference type="SMART" id="SM00382"/>
    </source>
</evidence>
<proteinExistence type="predicted"/>
<dbReference type="SUPFAM" id="SSF52540">
    <property type="entry name" value="P-loop containing nucleoside triphosphate hydrolases"/>
    <property type="match status" value="1"/>
</dbReference>
<dbReference type="GO" id="GO:0005524">
    <property type="term" value="F:ATP binding"/>
    <property type="evidence" value="ECO:0007669"/>
    <property type="project" value="InterPro"/>
</dbReference>
<organism evidence="2">
    <name type="scientific">Pseudictyota dubia</name>
    <dbReference type="NCBI Taxonomy" id="2749911"/>
    <lineage>
        <taxon>Eukaryota</taxon>
        <taxon>Sar</taxon>
        <taxon>Stramenopiles</taxon>
        <taxon>Ochrophyta</taxon>
        <taxon>Bacillariophyta</taxon>
        <taxon>Mediophyceae</taxon>
        <taxon>Biddulphiophycidae</taxon>
        <taxon>Eupodiscales</taxon>
        <taxon>Odontellaceae</taxon>
        <taxon>Pseudictyota</taxon>
    </lineage>
</organism>
<dbReference type="EMBL" id="HBED01028943">
    <property type="protein sequence ID" value="CAD8315608.1"/>
    <property type="molecule type" value="Transcribed_RNA"/>
</dbReference>
<dbReference type="InterPro" id="IPR003593">
    <property type="entry name" value="AAA+_ATPase"/>
</dbReference>
<dbReference type="GO" id="GO:0016887">
    <property type="term" value="F:ATP hydrolysis activity"/>
    <property type="evidence" value="ECO:0007669"/>
    <property type="project" value="InterPro"/>
</dbReference>
<gene>
    <name evidence="2" type="ORF">TDUB1175_LOCUS14400</name>
</gene>
<accession>A0A7R9ZAY0</accession>
<name>A0A7R9ZAY0_9STRA</name>
<reference evidence="2" key="1">
    <citation type="submission" date="2021-01" db="EMBL/GenBank/DDBJ databases">
        <authorList>
            <person name="Corre E."/>
            <person name="Pelletier E."/>
            <person name="Niang G."/>
            <person name="Scheremetjew M."/>
            <person name="Finn R."/>
            <person name="Kale V."/>
            <person name="Holt S."/>
            <person name="Cochrane G."/>
            <person name="Meng A."/>
            <person name="Brown T."/>
            <person name="Cohen L."/>
        </authorList>
    </citation>
    <scope>NUCLEOTIDE SEQUENCE</scope>
    <source>
        <strain evidence="2">CCMP147</strain>
    </source>
</reference>
<dbReference type="Pfam" id="PF00004">
    <property type="entry name" value="AAA"/>
    <property type="match status" value="1"/>
</dbReference>